<dbReference type="Gene3D" id="3.40.50.300">
    <property type="entry name" value="P-loop containing nucleotide triphosphate hydrolases"/>
    <property type="match status" value="2"/>
</dbReference>
<sequence length="2203" mass="244559">MLPSLIVDEVRHGVAETLRVQFEPSTALFRDAVRRLIEQPNWIKGPYIQLGLPFVPGTQGQDFFPGFRTEHPAHRHQEQAWTRCYAQQRSMLVATGTGSGKTECFLYPILARAAEARARAESGIKAIIIYPMNALADDQAKRIAELVHKTPAFQGLRAGLFVGSGNAKFKPGKAGTNPEPDATVMGSDQVIADKEVLREAPPDILLTNYKMLDFLLIRPKDQPLWRFNTPETLRYLVVDELHTFDGAQGTDLAMLIRRLRHRLRADPAQLICIGTSATLGDASNTQPLRDYAGQVFATTFDEAAVITEQRQGFDAFIGDRGVVEHLLADDERALAAIQPGVFPDPRAAVAAVLPAFFTNPDTLAALQDRLDTPLGRVRLGAELKKHLLFQSLVRIATGGPVTVDEIADKLRPILSARLFAEAPALISALLTLVAWARAPYAGQEVTDTMPVAKLSPLVSLRVQLWLQELRRVVATVSQHREEIVLHADASVLSQHERLRLPVIQCRHCHATGWLAVKAPQDSRVVSQLERIYPSFFSRDTFVARFYPLEDASAHDSPTRSTPIPLTRQRLCGQCGHLGREDLQQCPHCQSDDLVRVELVAATRKRRLKADPETDREGREVTIHDDICPVCSQRGGQLIIGAQTTSIAAHAVERLWSARLNDHKKLILFSDSVQDAAHRAGYVESKTEGTLMRAGLAKAIATLPPVLPWDQALERLGRAWLEDEERAERSEEREADLLTSHSFPLTPSSPPLTPHPSPLTPLSPRDFVARFIPPGMEWMREWRELRETGELPATARLPGMLCQRLQWRAVEELAHRSDRGRTLTRVGIAVLFPDLEALRALTNDLGTSLRDSRGGLEAVGNSEVLNWALGILLMLIRAGAVFHLDLERFAETGNFAAFEFAKQRKHWIPHRGFGGAPRFLTRGPGRHGFLHLQETEANPLFDWAKQALGVTLLSPGIVTFAYEQLLKALEQAGLGRFVTLEYKGARAKVFGLEPARLHLHQDLRRLLTPSGAQSLWVPDAVAETLAGLPAWNSPAETLQAEAPGAASSWWHRRLKDGDITRVIAHEHTGLLERDERVALQQRFMADDAEAQPWFENLLSATPTLEMGINIGDLSSVMLGGVPPNQANFIQRIGRAGRRDGNAAVFAIADASPDGHDQYYFANPLEMLHGDVEAPAIYLNAAEVLRRQLYAFFFDNWVANAQPKLPDKLREPLDQVESGMADSGQFPFNYLDFVNRHEPVLFDAFCRLLDQELLAETRAKLEQFITGTEQLKPLRARFLAFFEETQAERASWQQRRKRINAELKRLKKLPEDEQTREEIDLLEKERAGLAARIAQLNGEYLLEAMTNAGLLPNYAFPEEGVALTTIIHGSRASGVEYVVPVHRYSRPAHAALAEFAPRNTFYAHKSKVEIDQIDLSAEPPVEMRFCANCHFLAPLTDPEARAPNCPRCGNAFWVDGSQVRPVLRLRRAVANIHRADKTRITESDEARNPKFYARRLLMNFVAEDVRHAWMLESDQAIYGFEFIAKAVFHDLNLGQPLPVESAEYTTLIAGDDSAKAGFSLCKSCGMVQPVGGRNHGEKDTQLHTPDCPDRHATGSDHLHQRLFLQRRFESECLRIMVPKGFGSGERTTYSFMSALQLGLRKRFGGKVDHLRFETMSESGGPGANEEQAGKSFILIYDSVPGGTGYLQQLLSDDAGTLNEVLSAAHAVIRDCGCAVKPDQDGCYSCVFHYRQGRNRRHISRAAALEMLEELVTGDFARKAVKCLSEIEIHSSFGSELERRFLPALKTLGGQQDAQDARLPGVRLTQDIKAGKTAWLLTVGPNTYWVDPQVPIEDLSSGQVLCQPDFVISATRAAHAMRPIAVFIDGWEYHQKTLAEDARKRATLMLRGDYHVWSVTYEDIEAARKRKGGTDLESPLSVLMTASGQQLPPERLPALPPGDLLANAMALLLQLLGQPLSSDQNPLARLHATGAHLLIRGVLRSHEVTEQIRTAAAMVSNALPEWLKHDEHSVHLHSPRKGSVQWIGQAEPTFLTGKSTSDYPLAGALILDDRATEKDPKAGRGQWRQWLRIANLLQGVTGAALLTRAMLEAGAVLQVLAPRAPRSATSSDTDWARILAEGEFLERLSEGFAWLAQAGVPAPDGIGVEHEEGDDYRLAEALWESARLVFLTSAQNECAASWTQGGYRVVEEAEDWWVKIAAALGDKHHD</sequence>
<accession>A0ABZ0SAB5</accession>
<feature type="region of interest" description="Disordered" evidence="4">
    <location>
        <begin position="726"/>
        <end position="759"/>
    </location>
</feature>
<dbReference type="PANTHER" id="PTHR47957">
    <property type="entry name" value="ATP-DEPENDENT HELICASE HRQ1"/>
    <property type="match status" value="1"/>
</dbReference>
<feature type="domain" description="Helicase ATP-binding" evidence="5">
    <location>
        <begin position="82"/>
        <end position="282"/>
    </location>
</feature>
<dbReference type="EMBL" id="CP121472">
    <property type="protein sequence ID" value="WPL17976.1"/>
    <property type="molecule type" value="Genomic_DNA"/>
</dbReference>
<keyword evidence="7" id="KW-0378">Hydrolase</keyword>
<reference evidence="7 8" key="1">
    <citation type="journal article" date="2023" name="Microorganisms">
        <title>Thiorhodovibrio frisius and Trv. litoralis spp. nov., Two Novel Members from a Clade of Fastidious Purple Sulfur Bacteria That Exhibit Unique Red-Shifted Light-Harvesting Capabilities.</title>
        <authorList>
            <person name="Methner A."/>
            <person name="Kuzyk S.B."/>
            <person name="Petersen J."/>
            <person name="Bauer S."/>
            <person name="Brinkmann H."/>
            <person name="Sichau K."/>
            <person name="Wanner G."/>
            <person name="Wolf J."/>
            <person name="Neumann-Schaal M."/>
            <person name="Henke P."/>
            <person name="Tank M."/>
            <person name="Sproer C."/>
            <person name="Bunk B."/>
            <person name="Overmann J."/>
        </authorList>
    </citation>
    <scope>NUCLEOTIDE SEQUENCE [LARGE SCALE GENOMIC DNA]</scope>
    <source>
        <strain evidence="7 8">DSM 6702</strain>
    </source>
</reference>
<evidence type="ECO:0000256" key="2">
    <source>
        <dbReference type="ARBA" id="ARBA00022840"/>
    </source>
</evidence>
<feature type="compositionally biased region" description="Low complexity" evidence="4">
    <location>
        <begin position="736"/>
        <end position="745"/>
    </location>
</feature>
<evidence type="ECO:0000256" key="3">
    <source>
        <dbReference type="SAM" id="Coils"/>
    </source>
</evidence>
<dbReference type="PANTHER" id="PTHR47957:SF3">
    <property type="entry name" value="ATP-DEPENDENT HELICASE HRQ1"/>
    <property type="match status" value="1"/>
</dbReference>
<evidence type="ECO:0000259" key="6">
    <source>
        <dbReference type="PROSITE" id="PS51194"/>
    </source>
</evidence>
<keyword evidence="3" id="KW-0175">Coiled coil</keyword>
<feature type="coiled-coil region" evidence="3">
    <location>
        <begin position="1280"/>
        <end position="1337"/>
    </location>
</feature>
<dbReference type="Pfam" id="PF00271">
    <property type="entry name" value="Helicase_C"/>
    <property type="match status" value="1"/>
</dbReference>
<proteinExistence type="predicted"/>
<dbReference type="InterPro" id="IPR018973">
    <property type="entry name" value="MZB"/>
</dbReference>
<evidence type="ECO:0000313" key="8">
    <source>
        <dbReference type="Proteomes" id="UP001432180"/>
    </source>
</evidence>
<feature type="domain" description="Helicase C-terminal" evidence="6">
    <location>
        <begin position="1001"/>
        <end position="1183"/>
    </location>
</feature>
<evidence type="ECO:0000259" key="5">
    <source>
        <dbReference type="PROSITE" id="PS51192"/>
    </source>
</evidence>
<gene>
    <name evidence="7" type="ORF">Thiowin_03024</name>
</gene>
<organism evidence="7 8">
    <name type="scientific">Thiorhodovibrio winogradskyi</name>
    <dbReference type="NCBI Taxonomy" id="77007"/>
    <lineage>
        <taxon>Bacteria</taxon>
        <taxon>Pseudomonadati</taxon>
        <taxon>Pseudomonadota</taxon>
        <taxon>Gammaproteobacteria</taxon>
        <taxon>Chromatiales</taxon>
        <taxon>Chromatiaceae</taxon>
        <taxon>Thiorhodovibrio</taxon>
    </lineage>
</organism>
<dbReference type="InterPro" id="IPR001650">
    <property type="entry name" value="Helicase_C-like"/>
</dbReference>
<dbReference type="InterPro" id="IPR011545">
    <property type="entry name" value="DEAD/DEAH_box_helicase_dom"/>
</dbReference>
<dbReference type="RefSeq" id="WP_328983772.1">
    <property type="nucleotide sequence ID" value="NZ_CP121472.1"/>
</dbReference>
<dbReference type="SMART" id="SM00490">
    <property type="entry name" value="HELICc"/>
    <property type="match status" value="1"/>
</dbReference>
<evidence type="ECO:0000256" key="1">
    <source>
        <dbReference type="ARBA" id="ARBA00022741"/>
    </source>
</evidence>
<dbReference type="SMART" id="SM00487">
    <property type="entry name" value="DEXDc"/>
    <property type="match status" value="1"/>
</dbReference>
<evidence type="ECO:0000256" key="4">
    <source>
        <dbReference type="SAM" id="MobiDB-lite"/>
    </source>
</evidence>
<dbReference type="InterPro" id="IPR027417">
    <property type="entry name" value="P-loop_NTPase"/>
</dbReference>
<dbReference type="SUPFAM" id="SSF52540">
    <property type="entry name" value="P-loop containing nucleoside triphosphate hydrolases"/>
    <property type="match status" value="2"/>
</dbReference>
<dbReference type="Proteomes" id="UP001432180">
    <property type="component" value="Chromosome"/>
</dbReference>
<evidence type="ECO:0000313" key="7">
    <source>
        <dbReference type="EMBL" id="WPL17976.1"/>
    </source>
</evidence>
<name>A0ABZ0SAB5_9GAMM</name>
<dbReference type="Pfam" id="PF09369">
    <property type="entry name" value="MZB"/>
    <property type="match status" value="1"/>
</dbReference>
<keyword evidence="1" id="KW-0547">Nucleotide-binding</keyword>
<dbReference type="PROSITE" id="PS51192">
    <property type="entry name" value="HELICASE_ATP_BIND_1"/>
    <property type="match status" value="1"/>
</dbReference>
<keyword evidence="7" id="KW-0347">Helicase</keyword>
<dbReference type="Pfam" id="PF00270">
    <property type="entry name" value="DEAD"/>
    <property type="match status" value="1"/>
</dbReference>
<keyword evidence="8" id="KW-1185">Reference proteome</keyword>
<dbReference type="PROSITE" id="PS51194">
    <property type="entry name" value="HELICASE_CTER"/>
    <property type="match status" value="1"/>
</dbReference>
<dbReference type="GO" id="GO:0004386">
    <property type="term" value="F:helicase activity"/>
    <property type="evidence" value="ECO:0007669"/>
    <property type="project" value="UniProtKB-KW"/>
</dbReference>
<keyword evidence="2" id="KW-0067">ATP-binding</keyword>
<feature type="compositionally biased region" description="Basic and acidic residues" evidence="4">
    <location>
        <begin position="726"/>
        <end position="735"/>
    </location>
</feature>
<feature type="compositionally biased region" description="Pro residues" evidence="4">
    <location>
        <begin position="746"/>
        <end position="759"/>
    </location>
</feature>
<dbReference type="InterPro" id="IPR014001">
    <property type="entry name" value="Helicase_ATP-bd"/>
</dbReference>
<protein>
    <submittedName>
        <fullName evidence="7">ATP-dependent helicase</fullName>
    </submittedName>
</protein>